<comment type="caution">
    <text evidence="2">The sequence shown here is derived from an EMBL/GenBank/DDBJ whole genome shotgun (WGS) entry which is preliminary data.</text>
</comment>
<protein>
    <recommendedName>
        <fullName evidence="4">DUF3168 domain-containing protein</fullName>
    </recommendedName>
</protein>
<dbReference type="RefSeq" id="WP_258424188.1">
    <property type="nucleotide sequence ID" value="NZ_JANSUY010000014.1"/>
</dbReference>
<evidence type="ECO:0008006" key="4">
    <source>
        <dbReference type="Google" id="ProtNLM"/>
    </source>
</evidence>
<reference evidence="2" key="1">
    <citation type="submission" date="2022-08" db="EMBL/GenBank/DDBJ databases">
        <authorList>
            <person name="Zhang D."/>
        </authorList>
    </citation>
    <scope>NUCLEOTIDE SEQUENCE</scope>
    <source>
        <strain evidence="2">XJ19-11</strain>
    </source>
</reference>
<dbReference type="AlphaFoldDB" id="A0A9X2T145"/>
<dbReference type="Proteomes" id="UP001142175">
    <property type="component" value="Unassembled WGS sequence"/>
</dbReference>
<evidence type="ECO:0000313" key="2">
    <source>
        <dbReference type="EMBL" id="MCR9016338.1"/>
    </source>
</evidence>
<keyword evidence="3" id="KW-1185">Reference proteome</keyword>
<organism evidence="2 3">
    <name type="scientific">Aquiflexum gelatinilyticum</name>
    <dbReference type="NCBI Taxonomy" id="2961943"/>
    <lineage>
        <taxon>Bacteria</taxon>
        <taxon>Pseudomonadati</taxon>
        <taxon>Bacteroidota</taxon>
        <taxon>Cytophagia</taxon>
        <taxon>Cytophagales</taxon>
        <taxon>Cyclobacteriaceae</taxon>
        <taxon>Aquiflexum</taxon>
    </lineage>
</organism>
<feature type="chain" id="PRO_5040772007" description="DUF3168 domain-containing protein" evidence="1">
    <location>
        <begin position="21"/>
        <end position="152"/>
    </location>
</feature>
<evidence type="ECO:0000313" key="3">
    <source>
        <dbReference type="Proteomes" id="UP001142175"/>
    </source>
</evidence>
<dbReference type="EMBL" id="JANSUY010000014">
    <property type="protein sequence ID" value="MCR9016338.1"/>
    <property type="molecule type" value="Genomic_DNA"/>
</dbReference>
<evidence type="ECO:0000256" key="1">
    <source>
        <dbReference type="SAM" id="SignalP"/>
    </source>
</evidence>
<proteinExistence type="predicted"/>
<feature type="signal peptide" evidence="1">
    <location>
        <begin position="1"/>
        <end position="20"/>
    </location>
</feature>
<dbReference type="PROSITE" id="PS51257">
    <property type="entry name" value="PROKAR_LIPOPROTEIN"/>
    <property type="match status" value="1"/>
</dbReference>
<sequence length="152" mass="17139">MKKISPIYFLLISIFVSSCACDGETMLKGMMWGFSKIAGEGYIPSAEIIALGEFESVEVNVSQEYTDGENQGTIELRLFNGKSPEMRMSEENVARRCAELYSQGYSKIEDYKTIKISFIQTDPFNAENYAISEYTFEVKDLLTSQNSQENGI</sequence>
<accession>A0A9X2T145</accession>
<gene>
    <name evidence="2" type="ORF">NU887_14930</name>
</gene>
<keyword evidence="1" id="KW-0732">Signal</keyword>
<name>A0A9X2T145_9BACT</name>